<protein>
    <submittedName>
        <fullName evidence="1">Uncharacterized protein</fullName>
    </submittedName>
</protein>
<dbReference type="Proteomes" id="UP001597169">
    <property type="component" value="Unassembled WGS sequence"/>
</dbReference>
<comment type="caution">
    <text evidence="1">The sequence shown here is derived from an EMBL/GenBank/DDBJ whole genome shotgun (WGS) entry which is preliminary data.</text>
</comment>
<reference evidence="2" key="1">
    <citation type="journal article" date="2019" name="Int. J. Syst. Evol. Microbiol.">
        <title>The Global Catalogue of Microorganisms (GCM) 10K type strain sequencing project: providing services to taxonomists for standard genome sequencing and annotation.</title>
        <authorList>
            <consortium name="The Broad Institute Genomics Platform"/>
            <consortium name="The Broad Institute Genome Sequencing Center for Infectious Disease"/>
            <person name="Wu L."/>
            <person name="Ma J."/>
        </authorList>
    </citation>
    <scope>NUCLEOTIDE SEQUENCE [LARGE SCALE GENOMIC DNA]</scope>
    <source>
        <strain evidence="2">CCUG 53519</strain>
    </source>
</reference>
<keyword evidence="2" id="KW-1185">Reference proteome</keyword>
<accession>A0ABW3PTL6</accession>
<organism evidence="1 2">
    <name type="scientific">Paenibacillus provencensis</name>
    <dbReference type="NCBI Taxonomy" id="441151"/>
    <lineage>
        <taxon>Bacteria</taxon>
        <taxon>Bacillati</taxon>
        <taxon>Bacillota</taxon>
        <taxon>Bacilli</taxon>
        <taxon>Bacillales</taxon>
        <taxon>Paenibacillaceae</taxon>
        <taxon>Paenibacillus</taxon>
    </lineage>
</organism>
<evidence type="ECO:0000313" key="1">
    <source>
        <dbReference type="EMBL" id="MFD1128248.1"/>
    </source>
</evidence>
<dbReference type="PROSITE" id="PS51257">
    <property type="entry name" value="PROKAR_LIPOPROTEIN"/>
    <property type="match status" value="1"/>
</dbReference>
<dbReference type="RefSeq" id="WP_251583551.1">
    <property type="nucleotide sequence ID" value="NZ_JBHTKX010000001.1"/>
</dbReference>
<evidence type="ECO:0000313" key="2">
    <source>
        <dbReference type="Proteomes" id="UP001597169"/>
    </source>
</evidence>
<name>A0ABW3PTL6_9BACL</name>
<proteinExistence type="predicted"/>
<gene>
    <name evidence="1" type="ORF">ACFQ3J_08695</name>
</gene>
<dbReference type="EMBL" id="JBHTKX010000001">
    <property type="protein sequence ID" value="MFD1128248.1"/>
    <property type="molecule type" value="Genomic_DNA"/>
</dbReference>
<sequence>MSKKGLILIFFIVLLAGCSSYKDQSISSFPNPDQAIDFGLSKENAEEVTRVVVEGEETLIFYKLNNEDVTGVGSVSKVDDQYEWKSTSTKFKAEMASGDYKTTSGKILSYVSGKILDTEARQVKVKTTNDEKIFDVHKQFYFGLANGDIVEVTPIY</sequence>